<name>A0A1J4JY34_9EUKA</name>
<keyword evidence="3" id="KW-1185">Reference proteome</keyword>
<feature type="transmembrane region" description="Helical" evidence="1">
    <location>
        <begin position="70"/>
        <end position="87"/>
    </location>
</feature>
<comment type="caution">
    <text evidence="2">The sequence shown here is derived from an EMBL/GenBank/DDBJ whole genome shotgun (WGS) entry which is preliminary data.</text>
</comment>
<organism evidence="2 3">
    <name type="scientific">Tritrichomonas foetus</name>
    <dbReference type="NCBI Taxonomy" id="1144522"/>
    <lineage>
        <taxon>Eukaryota</taxon>
        <taxon>Metamonada</taxon>
        <taxon>Parabasalia</taxon>
        <taxon>Tritrichomonadida</taxon>
        <taxon>Tritrichomonadidae</taxon>
        <taxon>Tritrichomonas</taxon>
    </lineage>
</organism>
<proteinExistence type="predicted"/>
<keyword evidence="1" id="KW-0812">Transmembrane</keyword>
<sequence length="272" mass="29095">MSDNSSSYDADEVPAAAPAAPPASSCSVNGGCCSKCPFSKLAPENIEATLQRNSACIEEFQGALFFRRPIAFAVLLVSVNFLFFLHRTLNLSFYAKVCLCSLCYLAYQLIPTSLKSTVKAVLFPGTLARGGLNDPDRIRDTNELVPKLNAVLAPFFTLAKIVRKLSEDDSVVGLAIYGSIFLCLFIITAAVDFFWPIVIVTNLALILPGVLTRPQVLPYVEKARQACCGGCQAEQQPAEKVVEAVAAAAEHAAEAVQEAAAAVEEAVQEATE</sequence>
<feature type="transmembrane region" description="Helical" evidence="1">
    <location>
        <begin position="193"/>
        <end position="212"/>
    </location>
</feature>
<feature type="transmembrane region" description="Helical" evidence="1">
    <location>
        <begin position="170"/>
        <end position="187"/>
    </location>
</feature>
<dbReference type="OrthoDB" id="10648041at2759"/>
<evidence type="ECO:0000313" key="3">
    <source>
        <dbReference type="Proteomes" id="UP000179807"/>
    </source>
</evidence>
<dbReference type="EMBL" id="MLAK01000867">
    <property type="protein sequence ID" value="OHT02444.1"/>
    <property type="molecule type" value="Genomic_DNA"/>
</dbReference>
<reference evidence="2" key="1">
    <citation type="submission" date="2016-10" db="EMBL/GenBank/DDBJ databases">
        <authorList>
            <person name="Benchimol M."/>
            <person name="Almeida L.G."/>
            <person name="Vasconcelos A.T."/>
            <person name="Perreira-Neves A."/>
            <person name="Rosa I.A."/>
            <person name="Tasca T."/>
            <person name="Bogo M.R."/>
            <person name="de Souza W."/>
        </authorList>
    </citation>
    <scope>NUCLEOTIDE SEQUENCE [LARGE SCALE GENOMIC DNA]</scope>
    <source>
        <strain evidence="2">K</strain>
    </source>
</reference>
<evidence type="ECO:0000256" key="1">
    <source>
        <dbReference type="SAM" id="Phobius"/>
    </source>
</evidence>
<dbReference type="AlphaFoldDB" id="A0A1J4JY34"/>
<keyword evidence="1" id="KW-1133">Transmembrane helix</keyword>
<keyword evidence="1" id="KW-0472">Membrane</keyword>
<gene>
    <name evidence="2" type="ORF">TRFO_30443</name>
</gene>
<dbReference type="GeneID" id="94842062"/>
<dbReference type="RefSeq" id="XP_068355580.1">
    <property type="nucleotide sequence ID" value="XM_068507358.1"/>
</dbReference>
<dbReference type="Proteomes" id="UP000179807">
    <property type="component" value="Unassembled WGS sequence"/>
</dbReference>
<dbReference type="VEuPathDB" id="TrichDB:TRFO_30443"/>
<evidence type="ECO:0000313" key="2">
    <source>
        <dbReference type="EMBL" id="OHT02444.1"/>
    </source>
</evidence>
<accession>A0A1J4JY34</accession>
<protein>
    <submittedName>
        <fullName evidence="2">Uncharacterized protein</fullName>
    </submittedName>
</protein>